<sequence>MDCACGHGRYCIADWFIFRYGLKGAGRLKADVSDGLVVVMWNNLFIRLGL</sequence>
<accession>A0ABP2KAN8</accession>
<evidence type="ECO:0000313" key="1">
    <source>
        <dbReference type="EMBL" id="EFV79941.1"/>
    </source>
</evidence>
<dbReference type="EMBL" id="ACRG01000018">
    <property type="protein sequence ID" value="EFV79941.1"/>
    <property type="molecule type" value="Genomic_DNA"/>
</dbReference>
<comment type="caution">
    <text evidence="1">The sequence shown here is derived from an EMBL/GenBank/DDBJ whole genome shotgun (WGS) entry which is preliminary data.</text>
</comment>
<reference evidence="1 2" key="1">
    <citation type="submission" date="2010-12" db="EMBL/GenBank/DDBJ databases">
        <title>The Genome Sequence of Neisseria mucosa strain C102.</title>
        <authorList>
            <consortium name="The Broad Institute Genome Sequencing Platform"/>
            <person name="Earl A."/>
            <person name="Ward D."/>
            <person name="Feldgarden M."/>
            <person name="Gevers D."/>
            <person name="Sibley C.D."/>
            <person name="Field T.R."/>
            <person name="Grinwis M."/>
            <person name="Eshaghurshan C.S."/>
            <person name="Surette M."/>
            <person name="Young S.K."/>
            <person name="Zeng Q."/>
            <person name="Gargeya S."/>
            <person name="Fitzgerald M."/>
            <person name="Haas B."/>
            <person name="Abouelleil A."/>
            <person name="Alvarado L."/>
            <person name="Arachchi H.M."/>
            <person name="Berlin A."/>
            <person name="Brown A."/>
            <person name="Chapman S.B."/>
            <person name="Chen Z."/>
            <person name="Dunbar C."/>
            <person name="Freedman E."/>
            <person name="Gearin G."/>
            <person name="Gellesch M."/>
            <person name="Goldberg J."/>
            <person name="Griggs A."/>
            <person name="Gujja S."/>
            <person name="Heilman E."/>
            <person name="Heiman D."/>
            <person name="Howarth C."/>
            <person name="Larson L."/>
            <person name="Lui A."/>
            <person name="MacDonald P.J.P."/>
            <person name="Mehta T."/>
            <person name="Montmayeur A."/>
            <person name="Murphy C."/>
            <person name="Neiman D."/>
            <person name="Pearson M."/>
            <person name="Priest M."/>
            <person name="Roberts A."/>
            <person name="Saif S."/>
            <person name="Shea T."/>
            <person name="Shenoy N."/>
            <person name="Sisk P."/>
            <person name="Stolte C."/>
            <person name="Sykes S."/>
            <person name="White J."/>
            <person name="Yandava C."/>
            <person name="Nusbaum C."/>
            <person name="Birren B."/>
        </authorList>
    </citation>
    <scope>NUCLEOTIDE SEQUENCE [LARGE SCALE GENOMIC DNA]</scope>
    <source>
        <strain evidence="1 2">C102</strain>
    </source>
</reference>
<name>A0ABP2KAN8_NEIMU</name>
<organism evidence="1 2">
    <name type="scientific">Neisseria mucosa C102</name>
    <dbReference type="NCBI Taxonomy" id="435832"/>
    <lineage>
        <taxon>Bacteria</taxon>
        <taxon>Pseudomonadati</taxon>
        <taxon>Pseudomonadota</taxon>
        <taxon>Betaproteobacteria</taxon>
        <taxon>Neisseriales</taxon>
        <taxon>Neisseriaceae</taxon>
        <taxon>Neisseria</taxon>
    </lineage>
</organism>
<evidence type="ECO:0000313" key="2">
    <source>
        <dbReference type="Proteomes" id="UP000003612"/>
    </source>
</evidence>
<gene>
    <name evidence="1" type="ORF">HMPREF0604_01876</name>
</gene>
<dbReference type="Proteomes" id="UP000003612">
    <property type="component" value="Unassembled WGS sequence"/>
</dbReference>
<proteinExistence type="predicted"/>
<keyword evidence="2" id="KW-1185">Reference proteome</keyword>
<protein>
    <submittedName>
        <fullName evidence="1">YeeE/YedE protein</fullName>
    </submittedName>
</protein>